<accession>A0A9N9HQH1</accession>
<reference evidence="1" key="1">
    <citation type="submission" date="2021-06" db="EMBL/GenBank/DDBJ databases">
        <authorList>
            <person name="Kallberg Y."/>
            <person name="Tangrot J."/>
            <person name="Rosling A."/>
        </authorList>
    </citation>
    <scope>NUCLEOTIDE SEQUENCE</scope>
    <source>
        <strain evidence="1">87-6 pot B 2015</strain>
    </source>
</reference>
<gene>
    <name evidence="1" type="ORF">FMOSSE_LOCUS13787</name>
</gene>
<organism evidence="1 2">
    <name type="scientific">Funneliformis mosseae</name>
    <name type="common">Endomycorrhizal fungus</name>
    <name type="synonym">Glomus mosseae</name>
    <dbReference type="NCBI Taxonomy" id="27381"/>
    <lineage>
        <taxon>Eukaryota</taxon>
        <taxon>Fungi</taxon>
        <taxon>Fungi incertae sedis</taxon>
        <taxon>Mucoromycota</taxon>
        <taxon>Glomeromycotina</taxon>
        <taxon>Glomeromycetes</taxon>
        <taxon>Glomerales</taxon>
        <taxon>Glomeraceae</taxon>
        <taxon>Funneliformis</taxon>
    </lineage>
</organism>
<dbReference type="EMBL" id="CAJVPP010008846">
    <property type="protein sequence ID" value="CAG8700272.1"/>
    <property type="molecule type" value="Genomic_DNA"/>
</dbReference>
<feature type="non-terminal residue" evidence="1">
    <location>
        <position position="70"/>
    </location>
</feature>
<name>A0A9N9HQH1_FUNMO</name>
<feature type="non-terminal residue" evidence="1">
    <location>
        <position position="1"/>
    </location>
</feature>
<sequence>LSVEALERLELWHEQIWKESLLFDKISLMINDIFYQAEDFVLYNIQNEITVIQQLGQINSIITLNENSEK</sequence>
<comment type="caution">
    <text evidence="1">The sequence shown here is derived from an EMBL/GenBank/DDBJ whole genome shotgun (WGS) entry which is preliminary data.</text>
</comment>
<proteinExistence type="predicted"/>
<evidence type="ECO:0000313" key="1">
    <source>
        <dbReference type="EMBL" id="CAG8700272.1"/>
    </source>
</evidence>
<keyword evidence="2" id="KW-1185">Reference proteome</keyword>
<evidence type="ECO:0000313" key="2">
    <source>
        <dbReference type="Proteomes" id="UP000789375"/>
    </source>
</evidence>
<dbReference type="AlphaFoldDB" id="A0A9N9HQH1"/>
<dbReference type="Proteomes" id="UP000789375">
    <property type="component" value="Unassembled WGS sequence"/>
</dbReference>
<protein>
    <submittedName>
        <fullName evidence="1">11810_t:CDS:1</fullName>
    </submittedName>
</protein>